<feature type="transmembrane region" description="Helical" evidence="1">
    <location>
        <begin position="270"/>
        <end position="287"/>
    </location>
</feature>
<evidence type="ECO:0000313" key="3">
    <source>
        <dbReference type="Proteomes" id="UP001165275"/>
    </source>
</evidence>
<feature type="transmembrane region" description="Helical" evidence="1">
    <location>
        <begin position="794"/>
        <end position="816"/>
    </location>
</feature>
<feature type="transmembrane region" description="Helical" evidence="1">
    <location>
        <begin position="540"/>
        <end position="562"/>
    </location>
</feature>
<dbReference type="PIRSF" id="PIRSF035905">
    <property type="entry name" value="UCP035905_mp"/>
    <property type="match status" value="1"/>
</dbReference>
<dbReference type="InterPro" id="IPR014600">
    <property type="entry name" value="UCP035905_mem"/>
</dbReference>
<dbReference type="InterPro" id="IPR019286">
    <property type="entry name" value="DUF2339_TM"/>
</dbReference>
<feature type="transmembrane region" description="Helical" evidence="1">
    <location>
        <begin position="656"/>
        <end position="678"/>
    </location>
</feature>
<keyword evidence="1" id="KW-0812">Transmembrane</keyword>
<evidence type="ECO:0000256" key="1">
    <source>
        <dbReference type="SAM" id="Phobius"/>
    </source>
</evidence>
<gene>
    <name evidence="2" type="ORF">KAJ71_09940</name>
</gene>
<protein>
    <submittedName>
        <fullName evidence="2">DUF2339 domain-containing protein</fullName>
    </submittedName>
</protein>
<keyword evidence="3" id="KW-1185">Reference proteome</keyword>
<comment type="caution">
    <text evidence="2">The sequence shown here is derived from an EMBL/GenBank/DDBJ whole genome shotgun (WGS) entry which is preliminary data.</text>
</comment>
<sequence>MEGLIFIAGLALFLCLVVLPISVVVSLGRGNRNQREIAQLTLTITQLQKQVDDLRFEETGRLRPTPTPVSQAQPVAAKTTHDFAAHAAQQSAVKPTADMAVTPPVISPWESAAPKPSAPVTTLPHPPIADKPAIDKPAIDKPQQPKNDLLSGLVGWFMQGNPLAKLGVLLLFLGLAYLMKYTVERDMLPIEFRLMGAAVASGVLLWFGWRLRVKQTMYALILQGGAVGALYITVFGAFRLYQLLPHMLAFGLMLVICAASVGLAVLQRALSLAMLASIGGYLSPLLLSSGGGSYVALFSYYLLLSLGILAISVWQPWRPLNLLGFVFSFGVAGLWGVNNYLPEYYLGCQLFLIANIVIFGVLCLALTLRAQLPGEKIIDGALLFGPPLIGFGIQYLIVRQWEFGPAFSALGFGLAYLLLAWAALKRYPSLGRMLAVSGLALGGVFTTLAIPLALSAEWTSMAWALEGVGILWLGREQKQIRMSLSGSGLLVLALASALVAFGAGMTTLSFTLVFAVLALTWLVAAFLWRDLGADVAFNQVVSLSFLVGGILLWLVCLLGFVGRLLLSYGYGAFLALALLTLSVLLWRWLAQRLVWRELRYSIWLLWPGMLAMLMFQLVGLDSLLSFGWPNLVWLLASPVAYWLLKREAGTLPILRLQQGLHLSLFWMVVFALGYEVFWRTMRLPWGMDEWRLGLQMGFISLIILATHGALRKRCWPFAEHRQLYGAIALAPLAALALLLLLVGNVFDGVSLGWRYLPLLNPLEEGAGFALLALVTLGLFVRREYPQFAALLKQALPLFTIAVLFWWGNGAVLRALAYYADIAWRADSLWGSRLVQTTFALLWMLIALIVMVLSTRRGQREVWFGGAALLGIVIVKLMLVDSARGGGLARAISFIGVAILVLIVGYFSPLPPKAVRSKEPNVASERGNA</sequence>
<evidence type="ECO:0000313" key="2">
    <source>
        <dbReference type="EMBL" id="MCL1029342.1"/>
    </source>
</evidence>
<feature type="transmembrane region" description="Helical" evidence="1">
    <location>
        <begin position="766"/>
        <end position="782"/>
    </location>
</feature>
<dbReference type="EMBL" id="JAGQDC010000006">
    <property type="protein sequence ID" value="MCL1029342.1"/>
    <property type="molecule type" value="Genomic_DNA"/>
</dbReference>
<feature type="transmembrane region" description="Helical" evidence="1">
    <location>
        <begin position="163"/>
        <end position="180"/>
    </location>
</feature>
<feature type="transmembrane region" description="Helical" evidence="1">
    <location>
        <begin position="861"/>
        <end position="878"/>
    </location>
</feature>
<dbReference type="PANTHER" id="PTHR38434">
    <property type="entry name" value="BLL2549 PROTEIN"/>
    <property type="match status" value="1"/>
</dbReference>
<dbReference type="Proteomes" id="UP001165275">
    <property type="component" value="Unassembled WGS sequence"/>
</dbReference>
<feature type="transmembrane region" description="Helical" evidence="1">
    <location>
        <begin position="293"/>
        <end position="313"/>
    </location>
</feature>
<feature type="transmembrane region" description="Helical" evidence="1">
    <location>
        <begin position="6"/>
        <end position="27"/>
    </location>
</feature>
<feature type="transmembrane region" description="Helical" evidence="1">
    <location>
        <begin position="510"/>
        <end position="528"/>
    </location>
</feature>
<feature type="transmembrane region" description="Helical" evidence="1">
    <location>
        <begin position="690"/>
        <end position="710"/>
    </location>
</feature>
<dbReference type="RefSeq" id="WP_248945567.1">
    <property type="nucleotide sequence ID" value="NZ_CBCSGY010000002.1"/>
</dbReference>
<feature type="transmembrane region" description="Helical" evidence="1">
    <location>
        <begin position="836"/>
        <end position="854"/>
    </location>
</feature>
<dbReference type="PANTHER" id="PTHR38434:SF1">
    <property type="entry name" value="BLL2549 PROTEIN"/>
    <property type="match status" value="1"/>
</dbReference>
<reference evidence="2" key="1">
    <citation type="submission" date="2021-04" db="EMBL/GenBank/DDBJ databases">
        <title>Genome sequence of Serratia sp. arafor3.</title>
        <authorList>
            <person name="Besaury L."/>
        </authorList>
    </citation>
    <scope>NUCLEOTIDE SEQUENCE</scope>
    <source>
        <strain evidence="2">Arafor3</strain>
    </source>
</reference>
<feature type="transmembrane region" description="Helical" evidence="1">
    <location>
        <begin position="722"/>
        <end position="746"/>
    </location>
</feature>
<proteinExistence type="predicted"/>
<accession>A0ABT0KBQ0</accession>
<feature type="transmembrane region" description="Helical" evidence="1">
    <location>
        <begin position="568"/>
        <end position="590"/>
    </location>
</feature>
<feature type="transmembrane region" description="Helical" evidence="1">
    <location>
        <begin position="602"/>
        <end position="620"/>
    </location>
</feature>
<feature type="transmembrane region" description="Helical" evidence="1">
    <location>
        <begin position="403"/>
        <end position="424"/>
    </location>
</feature>
<feature type="transmembrane region" description="Helical" evidence="1">
    <location>
        <begin position="216"/>
        <end position="238"/>
    </location>
</feature>
<keyword evidence="1" id="KW-0472">Membrane</keyword>
<feature type="transmembrane region" description="Helical" evidence="1">
    <location>
        <begin position="344"/>
        <end position="368"/>
    </location>
</feature>
<feature type="transmembrane region" description="Helical" evidence="1">
    <location>
        <begin position="433"/>
        <end position="452"/>
    </location>
</feature>
<feature type="transmembrane region" description="Helical" evidence="1">
    <location>
        <begin position="380"/>
        <end position="397"/>
    </location>
</feature>
<feature type="transmembrane region" description="Helical" evidence="1">
    <location>
        <begin position="320"/>
        <end position="338"/>
    </location>
</feature>
<feature type="transmembrane region" description="Helical" evidence="1">
    <location>
        <begin position="626"/>
        <end position="644"/>
    </location>
</feature>
<keyword evidence="1" id="KW-1133">Transmembrane helix</keyword>
<name>A0ABT0KBQ0_9GAMM</name>
<feature type="transmembrane region" description="Helical" evidence="1">
    <location>
        <begin position="244"/>
        <end position="263"/>
    </location>
</feature>
<feature type="transmembrane region" description="Helical" evidence="1">
    <location>
        <begin position="192"/>
        <end position="209"/>
    </location>
</feature>
<feature type="transmembrane region" description="Helical" evidence="1">
    <location>
        <begin position="486"/>
        <end position="504"/>
    </location>
</feature>
<feature type="transmembrane region" description="Helical" evidence="1">
    <location>
        <begin position="890"/>
        <end position="907"/>
    </location>
</feature>
<organism evidence="2 3">
    <name type="scientific">Serratia silvae</name>
    <dbReference type="NCBI Taxonomy" id="2824122"/>
    <lineage>
        <taxon>Bacteria</taxon>
        <taxon>Pseudomonadati</taxon>
        <taxon>Pseudomonadota</taxon>
        <taxon>Gammaproteobacteria</taxon>
        <taxon>Enterobacterales</taxon>
        <taxon>Yersiniaceae</taxon>
        <taxon>Serratia</taxon>
    </lineage>
</organism>
<feature type="transmembrane region" description="Helical" evidence="1">
    <location>
        <begin position="458"/>
        <end position="474"/>
    </location>
</feature>
<dbReference type="Pfam" id="PF10101">
    <property type="entry name" value="DUF2339"/>
    <property type="match status" value="1"/>
</dbReference>